<dbReference type="SMART" id="SM00421">
    <property type="entry name" value="HTH_LUXR"/>
    <property type="match status" value="1"/>
</dbReference>
<dbReference type="Gene3D" id="1.10.10.10">
    <property type="entry name" value="Winged helix-like DNA-binding domain superfamily/Winged helix DNA-binding domain"/>
    <property type="match status" value="1"/>
</dbReference>
<keyword evidence="7" id="KW-1185">Reference proteome</keyword>
<dbReference type="Gene3D" id="1.25.40.10">
    <property type="entry name" value="Tetratricopeptide repeat domain"/>
    <property type="match status" value="1"/>
</dbReference>
<evidence type="ECO:0000259" key="5">
    <source>
        <dbReference type="PROSITE" id="PS50043"/>
    </source>
</evidence>
<dbReference type="InterPro" id="IPR000792">
    <property type="entry name" value="Tscrpt_reg_LuxR_C"/>
</dbReference>
<dbReference type="InterPro" id="IPR059106">
    <property type="entry name" value="WHD_MalT"/>
</dbReference>
<evidence type="ECO:0000256" key="1">
    <source>
        <dbReference type="ARBA" id="ARBA00023015"/>
    </source>
</evidence>
<dbReference type="InterPro" id="IPR036388">
    <property type="entry name" value="WH-like_DNA-bd_sf"/>
</dbReference>
<keyword evidence="1" id="KW-0805">Transcription regulation</keyword>
<proteinExistence type="predicted"/>
<accession>A0A553GTS1</accession>
<feature type="domain" description="HTH luxR-type" evidence="5">
    <location>
        <begin position="736"/>
        <end position="801"/>
    </location>
</feature>
<evidence type="ECO:0000256" key="3">
    <source>
        <dbReference type="ARBA" id="ARBA00023163"/>
    </source>
</evidence>
<dbReference type="PANTHER" id="PTHR44688">
    <property type="entry name" value="DNA-BINDING TRANSCRIPTIONAL ACTIVATOR DEVR_DOSR"/>
    <property type="match status" value="1"/>
</dbReference>
<dbReference type="Pfam" id="PF25873">
    <property type="entry name" value="WHD_MalT"/>
    <property type="match status" value="1"/>
</dbReference>
<dbReference type="RefSeq" id="WP_143490301.1">
    <property type="nucleotide sequence ID" value="NZ_VJOY01000026.1"/>
</dbReference>
<evidence type="ECO:0000313" key="6">
    <source>
        <dbReference type="EMBL" id="TRX72876.1"/>
    </source>
</evidence>
<evidence type="ECO:0000256" key="4">
    <source>
        <dbReference type="SAM" id="MobiDB-lite"/>
    </source>
</evidence>
<dbReference type="PRINTS" id="PR00038">
    <property type="entry name" value="HTHLUXR"/>
</dbReference>
<dbReference type="SUPFAM" id="SSF46894">
    <property type="entry name" value="C-terminal effector domain of the bipartite response regulators"/>
    <property type="match status" value="1"/>
</dbReference>
<feature type="region of interest" description="Disordered" evidence="4">
    <location>
        <begin position="1"/>
        <end position="23"/>
    </location>
</feature>
<dbReference type="OrthoDB" id="561214at2"/>
<evidence type="ECO:0000313" key="7">
    <source>
        <dbReference type="Proteomes" id="UP000315235"/>
    </source>
</evidence>
<dbReference type="GO" id="GO:0006355">
    <property type="term" value="P:regulation of DNA-templated transcription"/>
    <property type="evidence" value="ECO:0007669"/>
    <property type="project" value="InterPro"/>
</dbReference>
<dbReference type="Proteomes" id="UP000315235">
    <property type="component" value="Unassembled WGS sequence"/>
</dbReference>
<dbReference type="CDD" id="cd06170">
    <property type="entry name" value="LuxR_C_like"/>
    <property type="match status" value="1"/>
</dbReference>
<dbReference type="GO" id="GO:0003677">
    <property type="term" value="F:DNA binding"/>
    <property type="evidence" value="ECO:0007669"/>
    <property type="project" value="UniProtKB-KW"/>
</dbReference>
<dbReference type="InterPro" id="IPR016032">
    <property type="entry name" value="Sig_transdc_resp-reg_C-effctor"/>
</dbReference>
<sequence>MPRSSPGVPDCRPAGLPRLPPAHLPRPRLAARLRDGDWRLRLLVAPAGFGKTVLLGECLRREPPPRLVWLSLGGRAEPLAQVLARLAIALGQARPAGTDEQALSALLQAHPAPLWLVLDDYPHDPDPALDACLDRLLAQPDLPLRLLVSARQRPAWNLPRLLLAGDLLELDAGELAFDPAETQQLAERLAPGAGQPAALWRDTLGWCAGVPLLLATPPASGGGPCWLKDYLDREVLARLEADARRDLLVLVHLPRVSAAFCAQLWDDGDGAARFEALLRRHAFFLPLDRQGLWYRPLPAVARALREHADAQLSPALRLRACRLFFAAGQVEDAIDQALAAGQPEVAASYLERLGQEWLTGERHLAHLLAWRERLPAHLLDGTPRLVVLNAWALLLAWRLDEADDCLERLGRFLPQPDGRRTRRLLANAQALRGALGTLRGRDPGDAARDCHAALAALDDQDWMPALLCRSALARIAFASGQPEQAGAYLDSAREQARRHGSVLFEVWLDLDRVQGLLLRGDTARARAQIDASLALIAQRDAGDALLLGRLRLADAQLLLQTDALDAAEDSLRRGLALAEDCADPLALLGYLGLAELAARRGDFQAAFAELAEAERRMHCQQVWRLAYMGMLSLQRMQVLARQGNWARVETIGRRIQRYFEGERPWMAPCFAPDLALRNELLLARAQAAQGNPGAARPALLDLQRRGAALHYRPLVEAVRQALDALDAPTEPRIAYDAAIPDLLSQREQAVLHLLAEGYSNEEIGTRLFISVNTVKTHAKKINCKLGVKRRTQAVMCAKRLGLLA</sequence>
<protein>
    <submittedName>
        <fullName evidence="6">Helix-turn-helix transcriptional regulator</fullName>
    </submittedName>
</protein>
<name>A0A553GTS1_9PSED</name>
<dbReference type="InterPro" id="IPR011990">
    <property type="entry name" value="TPR-like_helical_dom_sf"/>
</dbReference>
<dbReference type="PROSITE" id="PS50043">
    <property type="entry name" value="HTH_LUXR_2"/>
    <property type="match status" value="1"/>
</dbReference>
<dbReference type="PANTHER" id="PTHR44688:SF16">
    <property type="entry name" value="DNA-BINDING TRANSCRIPTIONAL ACTIVATOR DEVR_DOSR"/>
    <property type="match status" value="1"/>
</dbReference>
<dbReference type="SUPFAM" id="SSF48452">
    <property type="entry name" value="TPR-like"/>
    <property type="match status" value="1"/>
</dbReference>
<dbReference type="EMBL" id="VJOY01000026">
    <property type="protein sequence ID" value="TRX72876.1"/>
    <property type="molecule type" value="Genomic_DNA"/>
</dbReference>
<evidence type="ECO:0000256" key="2">
    <source>
        <dbReference type="ARBA" id="ARBA00023125"/>
    </source>
</evidence>
<dbReference type="Pfam" id="PF17874">
    <property type="entry name" value="TPR_MalT"/>
    <property type="match status" value="1"/>
</dbReference>
<gene>
    <name evidence="6" type="ORF">FM069_20680</name>
</gene>
<comment type="caution">
    <text evidence="6">The sequence shown here is derived from an EMBL/GenBank/DDBJ whole genome shotgun (WGS) entry which is preliminary data.</text>
</comment>
<dbReference type="Pfam" id="PF00196">
    <property type="entry name" value="GerE"/>
    <property type="match status" value="1"/>
</dbReference>
<reference evidence="6 7" key="1">
    <citation type="submission" date="2019-07" db="EMBL/GenBank/DDBJ databases">
        <title>Pseudomonas mangiferae sp. nov., isolated from bark of mango tree in Thailand.</title>
        <authorList>
            <person name="Srisuk N."/>
            <person name="Anurat P."/>
        </authorList>
    </citation>
    <scope>NUCLEOTIDE SEQUENCE [LARGE SCALE GENOMIC DNA]</scope>
    <source>
        <strain evidence="6 7">DMKU_BBB3-04</strain>
    </source>
</reference>
<organism evidence="6 7">
    <name type="scientific">Pseudomonas mangiferae</name>
    <dbReference type="NCBI Taxonomy" id="2593654"/>
    <lineage>
        <taxon>Bacteria</taxon>
        <taxon>Pseudomonadati</taxon>
        <taxon>Pseudomonadota</taxon>
        <taxon>Gammaproteobacteria</taxon>
        <taxon>Pseudomonadales</taxon>
        <taxon>Pseudomonadaceae</taxon>
        <taxon>Pseudomonas</taxon>
    </lineage>
</organism>
<dbReference type="AlphaFoldDB" id="A0A553GTS1"/>
<dbReference type="InterPro" id="IPR041617">
    <property type="entry name" value="TPR_MalT"/>
</dbReference>
<keyword evidence="2" id="KW-0238">DNA-binding</keyword>
<keyword evidence="3" id="KW-0804">Transcription</keyword>